<dbReference type="InterPro" id="IPR001509">
    <property type="entry name" value="Epimerase_deHydtase"/>
</dbReference>
<gene>
    <name evidence="3" type="ORF">GMA12_01600</name>
</gene>
<evidence type="ECO:0000313" key="4">
    <source>
        <dbReference type="Proteomes" id="UP000436989"/>
    </source>
</evidence>
<dbReference type="InterPro" id="IPR051783">
    <property type="entry name" value="NAD(P)-dependent_oxidoreduct"/>
</dbReference>
<dbReference type="InterPro" id="IPR036291">
    <property type="entry name" value="NAD(P)-bd_dom_sf"/>
</dbReference>
<comment type="caution">
    <text evidence="3">The sequence shown here is derived from an EMBL/GenBank/DDBJ whole genome shotgun (WGS) entry which is preliminary data.</text>
</comment>
<dbReference type="GO" id="GO:0004029">
    <property type="term" value="F:aldehyde dehydrogenase (NAD+) activity"/>
    <property type="evidence" value="ECO:0007669"/>
    <property type="project" value="TreeGrafter"/>
</dbReference>
<dbReference type="PROSITE" id="PS50206">
    <property type="entry name" value="RHODANESE_3"/>
    <property type="match status" value="1"/>
</dbReference>
<dbReference type="SUPFAM" id="SSF51735">
    <property type="entry name" value="NAD(P)-binding Rossmann-fold domains"/>
    <property type="match status" value="1"/>
</dbReference>
<dbReference type="EMBL" id="WOGU01000001">
    <property type="protein sequence ID" value="MUN61855.1"/>
    <property type="molecule type" value="Genomic_DNA"/>
</dbReference>
<feature type="region of interest" description="Disordered" evidence="1">
    <location>
        <begin position="1"/>
        <end position="46"/>
    </location>
</feature>
<reference evidence="3 4" key="1">
    <citation type="submission" date="2019-12" db="EMBL/GenBank/DDBJ databases">
        <authorList>
            <person name="Shi Y."/>
        </authorList>
    </citation>
    <scope>NUCLEOTIDE SEQUENCE [LARGE SCALE GENOMIC DNA]</scope>
    <source>
        <strain evidence="3 4">JCM 17929</strain>
    </source>
</reference>
<dbReference type="InterPro" id="IPR001763">
    <property type="entry name" value="Rhodanese-like_dom"/>
</dbReference>
<dbReference type="AlphaFoldDB" id="A0A6N8GLM3"/>
<dbReference type="GO" id="GO:0005737">
    <property type="term" value="C:cytoplasm"/>
    <property type="evidence" value="ECO:0007669"/>
    <property type="project" value="TreeGrafter"/>
</dbReference>
<feature type="compositionally biased region" description="Low complexity" evidence="1">
    <location>
        <begin position="384"/>
        <end position="398"/>
    </location>
</feature>
<evidence type="ECO:0000256" key="1">
    <source>
        <dbReference type="SAM" id="MobiDB-lite"/>
    </source>
</evidence>
<feature type="compositionally biased region" description="Basic and acidic residues" evidence="1">
    <location>
        <begin position="34"/>
        <end position="46"/>
    </location>
</feature>
<evidence type="ECO:0000313" key="3">
    <source>
        <dbReference type="EMBL" id="MUN61855.1"/>
    </source>
</evidence>
<feature type="domain" description="Rhodanese" evidence="2">
    <location>
        <begin position="46"/>
        <end position="93"/>
    </location>
</feature>
<sequence length="398" mass="42549">MNGKHRKDGPHDEKVPAYDAAVTESAPPAGTGSHEVDRGPRELEGRGRTVLVTGASGMLGEHVARLLRSRNWTVRLLQRGHAALADHPGVQEVLGSVTDPDAVARALEGVDDVVHLAAKVSFAGDWDEFVLTNVTGTRVLLETARRAGVDNVVFVSSPSVAHTGVSIVGEPARPADPVHARGDYARSKAAAELLALEADGRGLRVTAVRPHIVWGPGDTQLVERVVDRAARGRMPLLDHGAALIDTTYIDNAAEAIVRALERIEWSHGQALVVTNGQPRTVGELISGFCRAAGVQPPTRRVPGAVARVAGKLIEKLWALRPGADEPPMTAFLAEQLSTAHWFDQQTTREVLDWTPAVTIEEGMRRLAEYYRTHPLGADDAPQPATGSTAAEAASTEIR</sequence>
<protein>
    <submittedName>
        <fullName evidence="3">NAD-dependent epimerase/dehydratase family protein</fullName>
    </submittedName>
</protein>
<proteinExistence type="predicted"/>
<dbReference type="Gene3D" id="3.40.50.720">
    <property type="entry name" value="NAD(P)-binding Rossmann-like Domain"/>
    <property type="match status" value="1"/>
</dbReference>
<dbReference type="PANTHER" id="PTHR48079">
    <property type="entry name" value="PROTEIN YEEZ"/>
    <property type="match status" value="1"/>
</dbReference>
<accession>A0A6N8GLM3</accession>
<dbReference type="Proteomes" id="UP000436989">
    <property type="component" value="Unassembled WGS sequence"/>
</dbReference>
<dbReference type="RefSeq" id="WP_162459334.1">
    <property type="nucleotide sequence ID" value="NZ_WOGU01000001.1"/>
</dbReference>
<organism evidence="3 4">
    <name type="scientific">Kocuria sediminis</name>
    <dbReference type="NCBI Taxonomy" id="1038857"/>
    <lineage>
        <taxon>Bacteria</taxon>
        <taxon>Bacillati</taxon>
        <taxon>Actinomycetota</taxon>
        <taxon>Actinomycetes</taxon>
        <taxon>Micrococcales</taxon>
        <taxon>Micrococcaceae</taxon>
        <taxon>Kocuria</taxon>
    </lineage>
</organism>
<dbReference type="Pfam" id="PF01370">
    <property type="entry name" value="Epimerase"/>
    <property type="match status" value="1"/>
</dbReference>
<feature type="region of interest" description="Disordered" evidence="1">
    <location>
        <begin position="374"/>
        <end position="398"/>
    </location>
</feature>
<name>A0A6N8GLM3_9MICC</name>
<dbReference type="PANTHER" id="PTHR48079:SF6">
    <property type="entry name" value="NAD(P)-BINDING DOMAIN-CONTAINING PROTEIN-RELATED"/>
    <property type="match status" value="1"/>
</dbReference>
<evidence type="ECO:0000259" key="2">
    <source>
        <dbReference type="PROSITE" id="PS50206"/>
    </source>
</evidence>
<keyword evidence="4" id="KW-1185">Reference proteome</keyword>